<keyword evidence="4" id="KW-0539">Nucleus</keyword>
<keyword evidence="3" id="KW-0507">mRNA processing</keyword>
<gene>
    <name evidence="7" type="ORF">PPENT_87.1.T0210153</name>
</gene>
<feature type="compositionally biased region" description="Basic residues" evidence="5">
    <location>
        <begin position="202"/>
        <end position="228"/>
    </location>
</feature>
<comment type="similarity">
    <text evidence="2">Belongs to the FIP1 family.</text>
</comment>
<feature type="compositionally biased region" description="Low complexity" evidence="5">
    <location>
        <begin position="277"/>
        <end position="294"/>
    </location>
</feature>
<feature type="region of interest" description="Disordered" evidence="5">
    <location>
        <begin position="187"/>
        <end position="233"/>
    </location>
</feature>
<feature type="region of interest" description="Disordered" evidence="5">
    <location>
        <begin position="273"/>
        <end position="329"/>
    </location>
</feature>
<evidence type="ECO:0000256" key="2">
    <source>
        <dbReference type="ARBA" id="ARBA00007459"/>
    </source>
</evidence>
<sequence length="329" mass="38936">MNIREKLLRVKQSTPLYKLQTPQVLKEEYLNANSKKWLTKGIDITDYFNYGFNDATLKLYIQKLNKLTDLNLSKLQKEYTARITEQKALIFKDNIPIDYGGLGISSVSECLPEELDCQKEALIFESIDYEGDLIFTNETILNIFKHYKQYLEELITKCDYFDFETVMQYPKEESQWQKELEKLLRKDSNNSNHQIDELPEKKKIKHEKKKSKKEKKQKKEKKKKHKKKYSQEDSIQIVPQQIIVRQDSPSIESKSNMIECELQIYSLSDHLSKQPQEEIQLSSPSPIPEIQQQQLPPPLSQEPIRQRNHNWPRNLIHGILQGNKNQQKR</sequence>
<dbReference type="Pfam" id="PF05182">
    <property type="entry name" value="Fip1"/>
    <property type="match status" value="1"/>
</dbReference>
<dbReference type="Proteomes" id="UP000689195">
    <property type="component" value="Unassembled WGS sequence"/>
</dbReference>
<feature type="domain" description="Pre-mRNA polyadenylation factor Fip1" evidence="6">
    <location>
        <begin position="32"/>
        <end position="67"/>
    </location>
</feature>
<comment type="subcellular location">
    <subcellularLocation>
        <location evidence="1">Nucleus</location>
    </subcellularLocation>
</comment>
<dbReference type="OrthoDB" id="1917198at2759"/>
<evidence type="ECO:0000256" key="4">
    <source>
        <dbReference type="ARBA" id="ARBA00023242"/>
    </source>
</evidence>
<evidence type="ECO:0000259" key="6">
    <source>
        <dbReference type="Pfam" id="PF05182"/>
    </source>
</evidence>
<evidence type="ECO:0000313" key="7">
    <source>
        <dbReference type="EMBL" id="CAD8151063.1"/>
    </source>
</evidence>
<organism evidence="7 8">
    <name type="scientific">Paramecium pentaurelia</name>
    <dbReference type="NCBI Taxonomy" id="43138"/>
    <lineage>
        <taxon>Eukaryota</taxon>
        <taxon>Sar</taxon>
        <taxon>Alveolata</taxon>
        <taxon>Ciliophora</taxon>
        <taxon>Intramacronucleata</taxon>
        <taxon>Oligohymenophorea</taxon>
        <taxon>Peniculida</taxon>
        <taxon>Parameciidae</taxon>
        <taxon>Paramecium</taxon>
    </lineage>
</organism>
<reference evidence="7" key="1">
    <citation type="submission" date="2021-01" db="EMBL/GenBank/DDBJ databases">
        <authorList>
            <consortium name="Genoscope - CEA"/>
            <person name="William W."/>
        </authorList>
    </citation>
    <scope>NUCLEOTIDE SEQUENCE</scope>
</reference>
<dbReference type="GO" id="GO:0006397">
    <property type="term" value="P:mRNA processing"/>
    <property type="evidence" value="ECO:0007669"/>
    <property type="project" value="UniProtKB-KW"/>
</dbReference>
<feature type="compositionally biased region" description="Basic and acidic residues" evidence="5">
    <location>
        <begin position="187"/>
        <end position="201"/>
    </location>
</feature>
<accession>A0A8S1TH40</accession>
<evidence type="ECO:0000256" key="3">
    <source>
        <dbReference type="ARBA" id="ARBA00022664"/>
    </source>
</evidence>
<comment type="caution">
    <text evidence="7">The sequence shown here is derived from an EMBL/GenBank/DDBJ whole genome shotgun (WGS) entry which is preliminary data.</text>
</comment>
<dbReference type="EMBL" id="CAJJDO010000021">
    <property type="protein sequence ID" value="CAD8151063.1"/>
    <property type="molecule type" value="Genomic_DNA"/>
</dbReference>
<keyword evidence="8" id="KW-1185">Reference proteome</keyword>
<evidence type="ECO:0000256" key="5">
    <source>
        <dbReference type="SAM" id="MobiDB-lite"/>
    </source>
</evidence>
<dbReference type="GO" id="GO:0005634">
    <property type="term" value="C:nucleus"/>
    <property type="evidence" value="ECO:0007669"/>
    <property type="project" value="UniProtKB-SubCell"/>
</dbReference>
<protein>
    <recommendedName>
        <fullName evidence="6">Pre-mRNA polyadenylation factor Fip1 domain-containing protein</fullName>
    </recommendedName>
</protein>
<name>A0A8S1TH40_9CILI</name>
<dbReference type="AlphaFoldDB" id="A0A8S1TH40"/>
<proteinExistence type="inferred from homology"/>
<dbReference type="InterPro" id="IPR007854">
    <property type="entry name" value="Fip1_dom"/>
</dbReference>
<evidence type="ECO:0000256" key="1">
    <source>
        <dbReference type="ARBA" id="ARBA00004123"/>
    </source>
</evidence>
<evidence type="ECO:0000313" key="8">
    <source>
        <dbReference type="Proteomes" id="UP000689195"/>
    </source>
</evidence>